<reference evidence="1 2" key="1">
    <citation type="journal article" date="2012" name="J. Bacteriol.">
        <title>Draft Genome Sequence of Novosphingobium nitrogenifigens Y88T.</title>
        <authorList>
            <person name="Strabala T.J."/>
            <person name="Macdonald L."/>
            <person name="Liu V."/>
            <person name="Smit A.M."/>
        </authorList>
    </citation>
    <scope>NUCLEOTIDE SEQUENCE [LARGE SCALE GENOMIC DNA]</scope>
    <source>
        <strain evidence="1 2">DSM 19370</strain>
    </source>
</reference>
<dbReference type="SUPFAM" id="SSF53335">
    <property type="entry name" value="S-adenosyl-L-methionine-dependent methyltransferases"/>
    <property type="match status" value="1"/>
</dbReference>
<evidence type="ECO:0000313" key="1">
    <source>
        <dbReference type="EMBL" id="EGD58838.1"/>
    </source>
</evidence>
<dbReference type="HOGENOM" id="CLU_1037657_0_0_5"/>
<dbReference type="eggNOG" id="COG4122">
    <property type="taxonomic scope" value="Bacteria"/>
</dbReference>
<dbReference type="STRING" id="983920.Y88_0899"/>
<name>F1Z901_9SPHN</name>
<dbReference type="OrthoDB" id="2469560at2"/>
<evidence type="ECO:0000313" key="2">
    <source>
        <dbReference type="Proteomes" id="UP000004728"/>
    </source>
</evidence>
<comment type="caution">
    <text evidence="1">The sequence shown here is derived from an EMBL/GenBank/DDBJ whole genome shotgun (WGS) entry which is preliminary data.</text>
</comment>
<protein>
    <submittedName>
        <fullName evidence="1">Uncharacterized protein</fullName>
    </submittedName>
</protein>
<dbReference type="InterPro" id="IPR029063">
    <property type="entry name" value="SAM-dependent_MTases_sf"/>
</dbReference>
<dbReference type="Proteomes" id="UP000004728">
    <property type="component" value="Unassembled WGS sequence"/>
</dbReference>
<sequence length="272" mass="30719">MKDLLLHSMAEFRDLIVELLEVAGARTILEIGAEHGGTTRFLADFCTRKDGQLITIEPSPGPELLAWIDRTPQVHHVPEHSLDVIDTISGVDAWLINGDHNYYTVFNELAAADVIARRDGKPLLVILHDVGWPCSRRDMYDVPERIPREFRQPYSFNARVMLDDPGHHIDRGFRPPRNSAVALRAGGPRNGVLTAIEDFISLSEDDDRTLLYAHVPAIFGLGILFDSNAPWADVMAEVVSPFHDNPLLERMERDRLHHYQLATDRTSNALRH</sequence>
<accession>F1Z901</accession>
<proteinExistence type="predicted"/>
<dbReference type="Gene3D" id="3.40.50.150">
    <property type="entry name" value="Vaccinia Virus protein VP39"/>
    <property type="match status" value="1"/>
</dbReference>
<gene>
    <name evidence="1" type="ORF">Y88_0899</name>
</gene>
<dbReference type="InParanoid" id="F1Z901"/>
<dbReference type="AlphaFoldDB" id="F1Z901"/>
<dbReference type="EMBL" id="AEWJ01000038">
    <property type="protein sequence ID" value="EGD58838.1"/>
    <property type="molecule type" value="Genomic_DNA"/>
</dbReference>
<keyword evidence="2" id="KW-1185">Reference proteome</keyword>
<dbReference type="RefSeq" id="WP_008066093.1">
    <property type="nucleotide sequence ID" value="NZ_AQWK01000001.1"/>
</dbReference>
<dbReference type="Pfam" id="PF13578">
    <property type="entry name" value="Methyltransf_24"/>
    <property type="match status" value="1"/>
</dbReference>
<organism evidence="1 2">
    <name type="scientific">Novosphingobium nitrogenifigens DSM 19370</name>
    <dbReference type="NCBI Taxonomy" id="983920"/>
    <lineage>
        <taxon>Bacteria</taxon>
        <taxon>Pseudomonadati</taxon>
        <taxon>Pseudomonadota</taxon>
        <taxon>Alphaproteobacteria</taxon>
        <taxon>Sphingomonadales</taxon>
        <taxon>Sphingomonadaceae</taxon>
        <taxon>Novosphingobium</taxon>
    </lineage>
</organism>